<dbReference type="GO" id="GO:0004519">
    <property type="term" value="F:endonuclease activity"/>
    <property type="evidence" value="ECO:0007669"/>
    <property type="project" value="UniProtKB-KW"/>
</dbReference>
<accession>A0ABX1F1X9</accession>
<dbReference type="Proteomes" id="UP000765160">
    <property type="component" value="Unassembled WGS sequence"/>
</dbReference>
<name>A0ABX1F1X9_9PROT</name>
<dbReference type="EMBL" id="JAAVTX010000004">
    <property type="protein sequence ID" value="NKE46294.1"/>
    <property type="molecule type" value="Genomic_DNA"/>
</dbReference>
<dbReference type="SUPFAM" id="SSF56219">
    <property type="entry name" value="DNase I-like"/>
    <property type="match status" value="1"/>
</dbReference>
<keyword evidence="2" id="KW-0255">Endonuclease</keyword>
<keyword evidence="2" id="KW-0540">Nuclease</keyword>
<dbReference type="Pfam" id="PF03372">
    <property type="entry name" value="Exo_endo_phos"/>
    <property type="match status" value="1"/>
</dbReference>
<feature type="domain" description="Endonuclease/exonuclease/phosphatase" evidence="1">
    <location>
        <begin position="109"/>
        <end position="316"/>
    </location>
</feature>
<dbReference type="InterPro" id="IPR005135">
    <property type="entry name" value="Endo/exonuclease/phosphatase"/>
</dbReference>
<organism evidence="2 3">
    <name type="scientific">Falsiroseomonas frigidaquae</name>
    <dbReference type="NCBI Taxonomy" id="487318"/>
    <lineage>
        <taxon>Bacteria</taxon>
        <taxon>Pseudomonadati</taxon>
        <taxon>Pseudomonadota</taxon>
        <taxon>Alphaproteobacteria</taxon>
        <taxon>Acetobacterales</taxon>
        <taxon>Roseomonadaceae</taxon>
        <taxon>Falsiroseomonas</taxon>
    </lineage>
</organism>
<comment type="caution">
    <text evidence="2">The sequence shown here is derived from an EMBL/GenBank/DDBJ whole genome shotgun (WGS) entry which is preliminary data.</text>
</comment>
<keyword evidence="2" id="KW-0378">Hydrolase</keyword>
<keyword evidence="3" id="KW-1185">Reference proteome</keyword>
<dbReference type="Gene3D" id="3.60.10.10">
    <property type="entry name" value="Endonuclease/exonuclease/phosphatase"/>
    <property type="match status" value="1"/>
</dbReference>
<reference evidence="2 3" key="1">
    <citation type="submission" date="2020-03" db="EMBL/GenBank/DDBJ databases">
        <title>Roseomonas selenitidurans sp. nov. isolated from soil.</title>
        <authorList>
            <person name="Liu H."/>
        </authorList>
    </citation>
    <scope>NUCLEOTIDE SEQUENCE [LARGE SCALE GENOMIC DNA]</scope>
    <source>
        <strain evidence="2 3">JCM 15073</strain>
    </source>
</reference>
<evidence type="ECO:0000259" key="1">
    <source>
        <dbReference type="Pfam" id="PF03372"/>
    </source>
</evidence>
<proteinExistence type="predicted"/>
<protein>
    <submittedName>
        <fullName evidence="2">Endonuclease/exonuclease/phosphatase family protein</fullName>
    </submittedName>
</protein>
<sequence length="357" mass="38937">MMASAAYAVLFVLAVLLVFLTALPRLHSQAWWVRVWDFPRPQIAGLLALTLAGLAALGDPGRWAHLGILASGGLALAAQLRRIWPFTPLHAVQAQPAARCAAGQKLTLLTANLKLRNSGAERLLEQVRRTNPDVVFVVELDASWADALEPLKRDYPHHLVHPRADFWGMAIYARLPLVDPGVQFLLESYVPSIRTGLRLPSGAVVAFHGVHPKPPTLFGHGTVQRDAELLLASRAVGCGPRPAVLAGDLNAVAWSRETELFMREGGLMDPRIGRGLFSTFPAGWPWFLRWPVDHVFFSGEFRLLRLARLPDIGSDHLPLYAELCLDPDGPQTQPVPSRSRAAARVIAAGRGEAGTPP</sequence>
<dbReference type="InterPro" id="IPR036691">
    <property type="entry name" value="Endo/exonu/phosph_ase_sf"/>
</dbReference>
<evidence type="ECO:0000313" key="3">
    <source>
        <dbReference type="Proteomes" id="UP000765160"/>
    </source>
</evidence>
<gene>
    <name evidence="2" type="ORF">HB662_16020</name>
</gene>
<evidence type="ECO:0000313" key="2">
    <source>
        <dbReference type="EMBL" id="NKE46294.1"/>
    </source>
</evidence>